<reference evidence="1" key="1">
    <citation type="submission" date="2021-06" db="EMBL/GenBank/DDBJ databases">
        <title>Elioraea tepida, sp. nov., a moderately thermophilic aerobic anoxygenic phototrophic bacterium isolated from an alkaline siliceous hot spring mat community in Yellowstone National Park, WY, USA.</title>
        <authorList>
            <person name="Saini M.K."/>
            <person name="Yoshida S."/>
            <person name="Sebastian A."/>
            <person name="Hirose S."/>
            <person name="Hara E."/>
            <person name="Tamaki H."/>
            <person name="Soulier N.T."/>
            <person name="Albert I."/>
            <person name="Hanada S."/>
            <person name="Bryant D.A."/>
            <person name="Tank M."/>
        </authorList>
    </citation>
    <scope>NUCLEOTIDE SEQUENCE</scope>
    <source>
        <strain evidence="1">MS-P2</strain>
    </source>
</reference>
<dbReference type="Pfam" id="PF10604">
    <property type="entry name" value="Polyketide_cyc2"/>
    <property type="match status" value="1"/>
</dbReference>
<dbReference type="InterPro" id="IPR019587">
    <property type="entry name" value="Polyketide_cyclase/dehydratase"/>
</dbReference>
<evidence type="ECO:0000313" key="1">
    <source>
        <dbReference type="EMBL" id="QXM24680.1"/>
    </source>
</evidence>
<dbReference type="EMBL" id="CP076448">
    <property type="protein sequence ID" value="QXM24680.1"/>
    <property type="molecule type" value="Genomic_DNA"/>
</dbReference>
<dbReference type="PANTHER" id="PTHR39332:SF7">
    <property type="entry name" value="SRPBCC FAMILY PROTEIN"/>
    <property type="match status" value="1"/>
</dbReference>
<dbReference type="AlphaFoldDB" id="A0A975U1L8"/>
<name>A0A975U1L8_9PROT</name>
<proteinExistence type="predicted"/>
<protein>
    <submittedName>
        <fullName evidence="1">SRPBCC family protein</fullName>
    </submittedName>
</protein>
<dbReference type="CDD" id="cd07821">
    <property type="entry name" value="PYR_PYL_RCAR_like"/>
    <property type="match status" value="1"/>
</dbReference>
<dbReference type="PANTHER" id="PTHR39332">
    <property type="entry name" value="BLL4707 PROTEIN"/>
    <property type="match status" value="1"/>
</dbReference>
<gene>
    <name evidence="1" type="ORF">KO353_15920</name>
</gene>
<dbReference type="Proteomes" id="UP000694001">
    <property type="component" value="Chromosome"/>
</dbReference>
<dbReference type="RefSeq" id="WP_218285737.1">
    <property type="nucleotide sequence ID" value="NZ_CP076448.1"/>
</dbReference>
<evidence type="ECO:0000313" key="2">
    <source>
        <dbReference type="Proteomes" id="UP000694001"/>
    </source>
</evidence>
<organism evidence="1 2">
    <name type="scientific">Elioraea tepida</name>
    <dbReference type="NCBI Taxonomy" id="2843330"/>
    <lineage>
        <taxon>Bacteria</taxon>
        <taxon>Pseudomonadati</taxon>
        <taxon>Pseudomonadota</taxon>
        <taxon>Alphaproteobacteria</taxon>
        <taxon>Acetobacterales</taxon>
        <taxon>Elioraeaceae</taxon>
        <taxon>Elioraea</taxon>
    </lineage>
</organism>
<keyword evidence="2" id="KW-1185">Reference proteome</keyword>
<accession>A0A975U1L8</accession>
<dbReference type="KEGG" id="elio:KO353_15920"/>
<sequence length="86" mass="9918">MIRSTVIDWPVEEVWAVLRDFNGHDRWHPIVADSVIERGQPADKVGCVRWFHLRDGSELRELLLTLSDADMAFSYCLLETPVPLLN</sequence>